<dbReference type="PANTHER" id="PTHR12087:SF0">
    <property type="entry name" value="ORIGIN RECOGNITION COMPLEX SUBUNIT 4"/>
    <property type="match status" value="1"/>
</dbReference>
<evidence type="ECO:0000313" key="3">
    <source>
        <dbReference type="Proteomes" id="UP000018050"/>
    </source>
</evidence>
<organism evidence="2 3">
    <name type="scientific">Eimeria acervulina</name>
    <name type="common">Coccidian parasite</name>
    <dbReference type="NCBI Taxonomy" id="5801"/>
    <lineage>
        <taxon>Eukaryota</taxon>
        <taxon>Sar</taxon>
        <taxon>Alveolata</taxon>
        <taxon>Apicomplexa</taxon>
        <taxon>Conoidasida</taxon>
        <taxon>Coccidia</taxon>
        <taxon>Eucoccidiorida</taxon>
        <taxon>Eimeriorina</taxon>
        <taxon>Eimeriidae</taxon>
        <taxon>Eimeria</taxon>
    </lineage>
</organism>
<name>U6GB70_EIMAC</name>
<dbReference type="Gene3D" id="3.40.50.300">
    <property type="entry name" value="P-loop containing nucleotide triphosphate hydrolases"/>
    <property type="match status" value="1"/>
</dbReference>
<dbReference type="OMA" id="SRFTMQK"/>
<dbReference type="VEuPathDB" id="ToxoDB:EAH_00023990"/>
<dbReference type="GO" id="GO:0006270">
    <property type="term" value="P:DNA replication initiation"/>
    <property type="evidence" value="ECO:0007669"/>
    <property type="project" value="TreeGrafter"/>
</dbReference>
<gene>
    <name evidence="2" type="ORF">EAH_00023990</name>
</gene>
<reference evidence="2" key="2">
    <citation type="submission" date="2013-10" db="EMBL/GenBank/DDBJ databases">
        <authorList>
            <person name="Aslett M."/>
        </authorList>
    </citation>
    <scope>NUCLEOTIDE SEQUENCE</scope>
    <source>
        <strain evidence="2">Houghton</strain>
    </source>
</reference>
<dbReference type="OrthoDB" id="343623at2759"/>
<dbReference type="GO" id="GO:0005664">
    <property type="term" value="C:nuclear origin of replication recognition complex"/>
    <property type="evidence" value="ECO:0007669"/>
    <property type="project" value="TreeGrafter"/>
</dbReference>
<reference evidence="2" key="1">
    <citation type="submission" date="2013-10" db="EMBL/GenBank/DDBJ databases">
        <title>Genomic analysis of the causative agents of coccidiosis in chickens.</title>
        <authorList>
            <person name="Reid A.J."/>
            <person name="Blake D."/>
            <person name="Billington K."/>
            <person name="Browne H."/>
            <person name="Dunn M."/>
            <person name="Hung S."/>
            <person name="Kawahara F."/>
            <person name="Miranda-Saavedra D."/>
            <person name="Mourier T."/>
            <person name="Nagra H."/>
            <person name="Otto T.D."/>
            <person name="Rawlings N."/>
            <person name="Sanchez A."/>
            <person name="Sanders M."/>
            <person name="Subramaniam C."/>
            <person name="Tay Y."/>
            <person name="Dear P."/>
            <person name="Doerig C."/>
            <person name="Gruber A."/>
            <person name="Parkinson J."/>
            <person name="Shirley M."/>
            <person name="Wan K.L."/>
            <person name="Berriman M."/>
            <person name="Tomley F."/>
            <person name="Pain A."/>
        </authorList>
    </citation>
    <scope>NUCLEOTIDE SEQUENCE</scope>
    <source>
        <strain evidence="2">Houghton</strain>
    </source>
</reference>
<dbReference type="RefSeq" id="XP_013252244.1">
    <property type="nucleotide sequence ID" value="XM_013396790.1"/>
</dbReference>
<accession>U6GB70</accession>
<dbReference type="PANTHER" id="PTHR12087">
    <property type="entry name" value="ORIGIN RECOGNITION COMPLEX SUBUNIT 4"/>
    <property type="match status" value="1"/>
</dbReference>
<feature type="region of interest" description="Disordered" evidence="1">
    <location>
        <begin position="1"/>
        <end position="71"/>
    </location>
</feature>
<dbReference type="GeneID" id="25270469"/>
<dbReference type="AlphaFoldDB" id="U6GB70"/>
<dbReference type="GO" id="GO:0003688">
    <property type="term" value="F:DNA replication origin binding"/>
    <property type="evidence" value="ECO:0007669"/>
    <property type="project" value="TreeGrafter"/>
</dbReference>
<dbReference type="EMBL" id="HG670649">
    <property type="protein sequence ID" value="CDI77390.1"/>
    <property type="molecule type" value="Genomic_DNA"/>
</dbReference>
<feature type="region of interest" description="Disordered" evidence="1">
    <location>
        <begin position="555"/>
        <end position="620"/>
    </location>
</feature>
<proteinExistence type="predicted"/>
<sequence>MQGPPAPKRLRAPSDCPPPPHKRRCSAQSPEEGLIDSVEGPLSGTEGPPAPTEGPLGSNGGPLGSVEASPGVGVRVGVDNAERSSFAAAGGPQEEATTRPLPFSQVMYDRLSSGAYLLQLLQHVLRQRLRAALRGELHKITLGAPKTQQKKQSGFIPSPAVESLLRGESAAAASLRARSSGSSSNSSSDASVEGVAGALAAKLMCCLQLKEKSSVLVMGPRGSGATTAVECALRFVQQQQQQQQEQQQLRRLLVVRVNCSLYGSDTEILQGIVRRLCSCLGQQQLLQQQELQQQGSSFGDWARRLRSLLIDSCVALGFAVVVVLDRAEVCCLSSRERSSSSGALQQQQQLLLYTLFDLQHGEGLHIFTLCLSPVADLPDFMEKRIRSRFTMQKLLLSAAAATPQQLLGFIRNNLLSVQPQDLLLQQQEAQPLPAAAGAAADAAADSAAKQKDKQIASRFIQSFNAALDKELSDPSFIAACGRALALGRNPRCFLVAAVRPLLLLSPPLPQLAAAASRAALGAPEAPEALSPIHSPLRHAEQQRSACREGAAAAELEQQQQQQQEEERLKICADAINPRKVSRASSSSSSSRSSKNSNDKGDKSRSSSSRPAPLTPHACAC</sequence>
<evidence type="ECO:0000313" key="2">
    <source>
        <dbReference type="EMBL" id="CDI77390.1"/>
    </source>
</evidence>
<dbReference type="InterPro" id="IPR016527">
    <property type="entry name" value="ORC4"/>
</dbReference>
<dbReference type="InterPro" id="IPR027417">
    <property type="entry name" value="P-loop_NTPase"/>
</dbReference>
<feature type="compositionally biased region" description="Low complexity" evidence="1">
    <location>
        <begin position="582"/>
        <end position="595"/>
    </location>
</feature>
<evidence type="ECO:0008006" key="4">
    <source>
        <dbReference type="Google" id="ProtNLM"/>
    </source>
</evidence>
<dbReference type="Proteomes" id="UP000018050">
    <property type="component" value="Unassembled WGS sequence"/>
</dbReference>
<evidence type="ECO:0000256" key="1">
    <source>
        <dbReference type="SAM" id="MobiDB-lite"/>
    </source>
</evidence>
<keyword evidence="3" id="KW-1185">Reference proteome</keyword>
<protein>
    <recommendedName>
        <fullName evidence="4">Origin recognition complex subunit 4</fullName>
    </recommendedName>
</protein>